<keyword evidence="2" id="KW-1133">Transmembrane helix</keyword>
<evidence type="ECO:0000256" key="2">
    <source>
        <dbReference type="SAM" id="Phobius"/>
    </source>
</evidence>
<dbReference type="EMBL" id="JANFQO010000001">
    <property type="protein sequence ID" value="MCQ4163425.1"/>
    <property type="molecule type" value="Genomic_DNA"/>
</dbReference>
<keyword evidence="2" id="KW-0812">Transmembrane</keyword>
<feature type="transmembrane region" description="Helical" evidence="2">
    <location>
        <begin position="65"/>
        <end position="83"/>
    </location>
</feature>
<sequence length="143" mass="15216">MPISRQPIRAGKPAALTVALLAGAPAIALASDYGGLSYLGLYAVAVPVFCLAVILSATAWRQPGWISAAWGLALALLLTPWYVKDFSDALILVPPVAVVCGLAIHGLLRYFLERRPRRYDASRSPLAQAQRAAAEEQPGPPQN</sequence>
<evidence type="ECO:0000313" key="4">
    <source>
        <dbReference type="Proteomes" id="UP001165498"/>
    </source>
</evidence>
<keyword evidence="2" id="KW-0472">Membrane</keyword>
<organism evidence="3 4">
    <name type="scientific">Tahibacter harae</name>
    <dbReference type="NCBI Taxonomy" id="2963937"/>
    <lineage>
        <taxon>Bacteria</taxon>
        <taxon>Pseudomonadati</taxon>
        <taxon>Pseudomonadota</taxon>
        <taxon>Gammaproteobacteria</taxon>
        <taxon>Lysobacterales</taxon>
        <taxon>Rhodanobacteraceae</taxon>
        <taxon>Tahibacter</taxon>
    </lineage>
</organism>
<dbReference type="Proteomes" id="UP001165498">
    <property type="component" value="Unassembled WGS sequence"/>
</dbReference>
<comment type="caution">
    <text evidence="3">The sequence shown here is derived from an EMBL/GenBank/DDBJ whole genome shotgun (WGS) entry which is preliminary data.</text>
</comment>
<evidence type="ECO:0000256" key="1">
    <source>
        <dbReference type="SAM" id="MobiDB-lite"/>
    </source>
</evidence>
<keyword evidence="4" id="KW-1185">Reference proteome</keyword>
<feature type="region of interest" description="Disordered" evidence="1">
    <location>
        <begin position="122"/>
        <end position="143"/>
    </location>
</feature>
<dbReference type="RefSeq" id="WP_255910569.1">
    <property type="nucleotide sequence ID" value="NZ_JANFQO010000001.1"/>
</dbReference>
<protein>
    <submittedName>
        <fullName evidence="3">Uncharacterized protein</fullName>
    </submittedName>
</protein>
<evidence type="ECO:0000313" key="3">
    <source>
        <dbReference type="EMBL" id="MCQ4163425.1"/>
    </source>
</evidence>
<name>A0ABT1QNX1_9GAMM</name>
<accession>A0ABT1QNX1</accession>
<gene>
    <name evidence="3" type="ORF">NM961_01755</name>
</gene>
<reference evidence="3" key="1">
    <citation type="submission" date="2022-07" db="EMBL/GenBank/DDBJ databases">
        <title>Tahibacter sp., a new gammaproteobacterium isolated from the silt sample collected at pig farm.</title>
        <authorList>
            <person name="Chen H."/>
        </authorList>
    </citation>
    <scope>NUCLEOTIDE SEQUENCE</scope>
    <source>
        <strain evidence="3">P2K</strain>
    </source>
</reference>
<proteinExistence type="predicted"/>
<feature type="transmembrane region" description="Helical" evidence="2">
    <location>
        <begin position="89"/>
        <end position="112"/>
    </location>
</feature>
<feature type="transmembrane region" description="Helical" evidence="2">
    <location>
        <begin position="40"/>
        <end position="58"/>
    </location>
</feature>
<feature type="compositionally biased region" description="Low complexity" evidence="1">
    <location>
        <begin position="122"/>
        <end position="137"/>
    </location>
</feature>